<feature type="region of interest" description="Disordered" evidence="4">
    <location>
        <begin position="277"/>
        <end position="325"/>
    </location>
</feature>
<evidence type="ECO:0000256" key="4">
    <source>
        <dbReference type="SAM" id="MobiDB-lite"/>
    </source>
</evidence>
<dbReference type="Pfam" id="PF02671">
    <property type="entry name" value="PAH"/>
    <property type="match status" value="1"/>
</dbReference>
<dbReference type="Proteomes" id="UP000077115">
    <property type="component" value="Unassembled WGS sequence"/>
</dbReference>
<feature type="transmembrane region" description="Helical" evidence="5">
    <location>
        <begin position="547"/>
        <end position="567"/>
    </location>
</feature>
<dbReference type="AlphaFoldDB" id="A0A177WY19"/>
<dbReference type="InterPro" id="IPR003822">
    <property type="entry name" value="PAH"/>
</dbReference>
<dbReference type="Gene3D" id="1.20.1160.11">
    <property type="entry name" value="Paired amphipathic helix"/>
    <property type="match status" value="1"/>
</dbReference>
<keyword evidence="2 3" id="KW-0539">Nucleus</keyword>
<dbReference type="GO" id="GO:0003714">
    <property type="term" value="F:transcription corepressor activity"/>
    <property type="evidence" value="ECO:0007669"/>
    <property type="project" value="InterPro"/>
</dbReference>
<dbReference type="InterPro" id="IPR039774">
    <property type="entry name" value="Sin3-like"/>
</dbReference>
<comment type="subcellular location">
    <subcellularLocation>
        <location evidence="1 3">Nucleus</location>
    </subcellularLocation>
</comment>
<keyword evidence="5" id="KW-1133">Transmembrane helix</keyword>
<evidence type="ECO:0008006" key="8">
    <source>
        <dbReference type="Google" id="ProtNLM"/>
    </source>
</evidence>
<name>A0A177WY19_BATDL</name>
<dbReference type="SUPFAM" id="SSF47762">
    <property type="entry name" value="PAH2 domain"/>
    <property type="match status" value="1"/>
</dbReference>
<gene>
    <name evidence="6" type="ORF">BDEG_28024</name>
</gene>
<organism evidence="6 7">
    <name type="scientific">Batrachochytrium dendrobatidis (strain JEL423)</name>
    <dbReference type="NCBI Taxonomy" id="403673"/>
    <lineage>
        <taxon>Eukaryota</taxon>
        <taxon>Fungi</taxon>
        <taxon>Fungi incertae sedis</taxon>
        <taxon>Chytridiomycota</taxon>
        <taxon>Chytridiomycota incertae sedis</taxon>
        <taxon>Chytridiomycetes</taxon>
        <taxon>Rhizophydiales</taxon>
        <taxon>Rhizophydiales incertae sedis</taxon>
        <taxon>Batrachochytrium</taxon>
    </lineage>
</organism>
<accession>A0A177WY19</accession>
<dbReference type="GO" id="GO:0005634">
    <property type="term" value="C:nucleus"/>
    <property type="evidence" value="ECO:0007669"/>
    <property type="project" value="UniProtKB-SubCell"/>
</dbReference>
<evidence type="ECO:0000256" key="5">
    <source>
        <dbReference type="SAM" id="Phobius"/>
    </source>
</evidence>
<proteinExistence type="predicted"/>
<evidence type="ECO:0000313" key="6">
    <source>
        <dbReference type="EMBL" id="OAJ44836.1"/>
    </source>
</evidence>
<reference evidence="6 7" key="1">
    <citation type="submission" date="2006-10" db="EMBL/GenBank/DDBJ databases">
        <title>The Genome Sequence of Batrachochytrium dendrobatidis JEL423.</title>
        <authorList>
            <consortium name="The Broad Institute Genome Sequencing Platform"/>
            <person name="Birren B."/>
            <person name="Lander E."/>
            <person name="Galagan J."/>
            <person name="Cuomo C."/>
            <person name="Devon K."/>
            <person name="Jaffe D."/>
            <person name="Butler J."/>
            <person name="Alvarez P."/>
            <person name="Gnerre S."/>
            <person name="Grabherr M."/>
            <person name="Kleber M."/>
            <person name="Mauceli E."/>
            <person name="Brockman W."/>
            <person name="Young S."/>
            <person name="LaButti K."/>
            <person name="Sykes S."/>
            <person name="DeCaprio D."/>
            <person name="Crawford M."/>
            <person name="Koehrsen M."/>
            <person name="Engels R."/>
            <person name="Montgomery P."/>
            <person name="Pearson M."/>
            <person name="Howarth C."/>
            <person name="Larson L."/>
            <person name="White J."/>
            <person name="O'Leary S."/>
            <person name="Kodira C."/>
            <person name="Zeng Q."/>
            <person name="Yandava C."/>
            <person name="Alvarado L."/>
            <person name="Longcore J."/>
            <person name="James T."/>
        </authorList>
    </citation>
    <scope>NUCLEOTIDE SEQUENCE [LARGE SCALE GENOMIC DNA]</scope>
    <source>
        <strain evidence="6 7">JEL423</strain>
    </source>
</reference>
<reference evidence="6 7" key="2">
    <citation type="submission" date="2016-05" db="EMBL/GenBank/DDBJ databases">
        <title>Lineage-specific infection strategies underlie the spectrum of fungal disease in amphibians.</title>
        <authorList>
            <person name="Cuomo C.A."/>
            <person name="Farrer R.A."/>
            <person name="James T."/>
            <person name="Longcore J."/>
            <person name="Birren B."/>
        </authorList>
    </citation>
    <scope>NUCLEOTIDE SEQUENCE [LARGE SCALE GENOMIC DNA]</scope>
    <source>
        <strain evidence="6 7">JEL423</strain>
    </source>
</reference>
<dbReference type="PROSITE" id="PS51477">
    <property type="entry name" value="PAH"/>
    <property type="match status" value="1"/>
</dbReference>
<keyword evidence="5" id="KW-0812">Transmembrane</keyword>
<dbReference type="eggNOG" id="KOG4204">
    <property type="taxonomic scope" value="Eukaryota"/>
</dbReference>
<evidence type="ECO:0000256" key="2">
    <source>
        <dbReference type="ARBA" id="ARBA00023242"/>
    </source>
</evidence>
<feature type="compositionally biased region" description="Polar residues" evidence="4">
    <location>
        <begin position="316"/>
        <end position="325"/>
    </location>
</feature>
<sequence length="577" mass="63667">MHVRPSGLQQGIHTYQELHSTTQTPSIEKKDTVTTYHAGSDDQYLLEQHQKKIQSQYVHITPLMMRSVADKDQMDLHRFLTARSLLSLFGAAGQGLCVDDIARIEDGIKRMIGMGDENAFRTYPKSRNRKNPKERFGNLLKQDIARTDRIVKAMNTAATPNAEGQLINSTNGHPETLQTGLNKALDFLDQVKACLSPPQFQEFLVLLKMFKGKRISSNAMSESISVLFQNHPQLMHGFSAFLPTDHQQLNSSTESSSSLQDINLSVDSIVTPSVTAVPRQDFSRPSRRKRSVKSLKSQSTVASTARSPAAGGMAGSSRSVTTASLPANHSESTVVMARSLDFLNIVRTAYAHSPTVVEDVGAMFADRPEVMQAFLEFIPISALKDSHLEIERMQLNITHTSTPDLQQPLILSKESSTHDSIESNNRGIPHNPDSLAIPIDQMEHSVTASSITHVNSNETLNIHAKQPASSSDSHSIHHNQSDQSSKSTELLFTKPLPLSPTTRVYSESDPLIPTSCTLPTRYTAISNTTTECEAVHATPLIKRFSTAFVMAVMGWMLFAAVLLYALISGEYFKTIQE</sequence>
<dbReference type="STRING" id="403673.A0A177WY19"/>
<dbReference type="InterPro" id="IPR036600">
    <property type="entry name" value="PAH_sf"/>
</dbReference>
<evidence type="ECO:0000256" key="3">
    <source>
        <dbReference type="PROSITE-ProRule" id="PRU00810"/>
    </source>
</evidence>
<dbReference type="VEuPathDB" id="FungiDB:BDEG_28024"/>
<feature type="region of interest" description="Disordered" evidence="4">
    <location>
        <begin position="464"/>
        <end position="490"/>
    </location>
</feature>
<dbReference type="PANTHER" id="PTHR12346">
    <property type="entry name" value="SIN3B-RELATED"/>
    <property type="match status" value="1"/>
</dbReference>
<dbReference type="EMBL" id="DS022313">
    <property type="protein sequence ID" value="OAJ44836.1"/>
    <property type="molecule type" value="Genomic_DNA"/>
</dbReference>
<evidence type="ECO:0000256" key="1">
    <source>
        <dbReference type="ARBA" id="ARBA00004123"/>
    </source>
</evidence>
<protein>
    <recommendedName>
        <fullName evidence="8">Histone deacetylase interacting domain-containing protein</fullName>
    </recommendedName>
</protein>
<feature type="compositionally biased region" description="Polar residues" evidence="4">
    <location>
        <begin position="481"/>
        <end position="490"/>
    </location>
</feature>
<evidence type="ECO:0000313" key="7">
    <source>
        <dbReference type="Proteomes" id="UP000077115"/>
    </source>
</evidence>
<keyword evidence="5" id="KW-0472">Membrane</keyword>